<dbReference type="GO" id="GO:0045087">
    <property type="term" value="P:innate immune response"/>
    <property type="evidence" value="ECO:0007669"/>
    <property type="project" value="TreeGrafter"/>
</dbReference>
<evidence type="ECO:0000313" key="3">
    <source>
        <dbReference type="Proteomes" id="UP000230233"/>
    </source>
</evidence>
<dbReference type="PANTHER" id="PTHR23062">
    <property type="entry name" value="HYPOTHETICAL PROTEIN C.ELEGANS"/>
    <property type="match status" value="1"/>
</dbReference>
<feature type="chain" id="PRO_5013680573" evidence="1">
    <location>
        <begin position="18"/>
        <end position="269"/>
    </location>
</feature>
<name>A0A2G5VQI7_9PELO</name>
<gene>
    <name evidence="2" type="primary">Cnig_chr_I.g3355</name>
    <name evidence="2" type="ORF">B9Z55_003355</name>
</gene>
<organism evidence="2 3">
    <name type="scientific">Caenorhabditis nigoni</name>
    <dbReference type="NCBI Taxonomy" id="1611254"/>
    <lineage>
        <taxon>Eukaryota</taxon>
        <taxon>Metazoa</taxon>
        <taxon>Ecdysozoa</taxon>
        <taxon>Nematoda</taxon>
        <taxon>Chromadorea</taxon>
        <taxon>Rhabditida</taxon>
        <taxon>Rhabditina</taxon>
        <taxon>Rhabditomorpha</taxon>
        <taxon>Rhabditoidea</taxon>
        <taxon>Rhabditidae</taxon>
        <taxon>Peloderinae</taxon>
        <taxon>Caenorhabditis</taxon>
    </lineage>
</organism>
<feature type="signal peptide" evidence="1">
    <location>
        <begin position="1"/>
        <end position="17"/>
    </location>
</feature>
<dbReference type="AlphaFoldDB" id="A0A2G5VQI7"/>
<reference evidence="3" key="1">
    <citation type="submission" date="2017-10" db="EMBL/GenBank/DDBJ databases">
        <title>Rapid genome shrinkage in a self-fertile nematode reveals novel sperm competition proteins.</title>
        <authorList>
            <person name="Yin D."/>
            <person name="Schwarz E.M."/>
            <person name="Thomas C.G."/>
            <person name="Felde R.L."/>
            <person name="Korf I.F."/>
            <person name="Cutter A.D."/>
            <person name="Schartner C.M."/>
            <person name="Ralston E.J."/>
            <person name="Meyer B.J."/>
            <person name="Haag E.S."/>
        </authorList>
    </citation>
    <scope>NUCLEOTIDE SEQUENCE [LARGE SCALE GENOMIC DNA]</scope>
    <source>
        <strain evidence="3">JU1422</strain>
    </source>
</reference>
<sequence>MKLLILLLPSLFLTANGCLRVRWMDKCSPTDPAIYLFAYSNDVNYSYVRSSREFLDPTIKRLPTRFVKTATVRFDIKTKEDIVFHDGDTFVDSYTAAHKHMDQQEVEPSQSFDSIETGSDVLDMLERFINTNRPNICGSFALIHMKRCPNEVEISKIVEKLRAYHIQLSLAVVHPSSGGLHPETLYDLAAKTNGFCTFSNDQDADSVVPHAIWPNLHYSLNLRVSGTGKMVLPSLTLPKQLYMPPQMFVGVQRTAPTIIGCHIKMSKCF</sequence>
<keyword evidence="1" id="KW-0732">Signal</keyword>
<dbReference type="PANTHER" id="PTHR23062:SF3">
    <property type="entry name" value="ANF_RECEPTOR DOMAIN-CONTAINING PROTEIN-RELATED"/>
    <property type="match status" value="1"/>
</dbReference>
<evidence type="ECO:0000256" key="1">
    <source>
        <dbReference type="SAM" id="SignalP"/>
    </source>
</evidence>
<comment type="caution">
    <text evidence="2">The sequence shown here is derived from an EMBL/GenBank/DDBJ whole genome shotgun (WGS) entry which is preliminary data.</text>
</comment>
<keyword evidence="3" id="KW-1185">Reference proteome</keyword>
<proteinExistence type="predicted"/>
<dbReference type="EMBL" id="PDUG01000001">
    <property type="protein sequence ID" value="PIC53816.1"/>
    <property type="molecule type" value="Genomic_DNA"/>
</dbReference>
<evidence type="ECO:0000313" key="2">
    <source>
        <dbReference type="EMBL" id="PIC53816.1"/>
    </source>
</evidence>
<dbReference type="Proteomes" id="UP000230233">
    <property type="component" value="Chromosome I"/>
</dbReference>
<accession>A0A2G5VQI7</accession>
<protein>
    <submittedName>
        <fullName evidence="2">Uncharacterized protein</fullName>
    </submittedName>
</protein>